<dbReference type="STRING" id="1379.HMPREF3186_00805"/>
<organism evidence="3 4">
    <name type="scientific">Gemella haemolysans</name>
    <dbReference type="NCBI Taxonomy" id="1379"/>
    <lineage>
        <taxon>Bacteria</taxon>
        <taxon>Bacillati</taxon>
        <taxon>Bacillota</taxon>
        <taxon>Bacilli</taxon>
        <taxon>Bacillales</taxon>
        <taxon>Gemellaceae</taxon>
        <taxon>Gemella</taxon>
    </lineage>
</organism>
<sequence>MKIFGINKNKGEHTMKLLTINVHSWLEENQLEKLNILAKVIVEKNYDVVAMQEVNQLINSEDVQQGIKTDNFGKLLLDKIREYGEEGYSYYWTYSHIGFDKFEEGLAILAKGEVVAVEDFYCTAQQTVTSIESRKILKVDLKVNNEIIEFYSCHMNLPTCKGEDIDQNLSNLINYTDNKNLKVFMGDFNTDYFHQVDDYKRILDKGLYDTYELAEKKDGGVTVYKNISGWEDSMCQKKLDYVFINRKLDVKESFVIFNDDNYPIISDHNGLEVTLAEK</sequence>
<keyword evidence="3" id="KW-0540">Nuclease</keyword>
<dbReference type="PANTHER" id="PTHR15822:SF23">
    <property type="entry name" value="ENDONUCLEASE_EXONUCLEASE_PHOSPHATASE FAMILY PROTEIN"/>
    <property type="match status" value="1"/>
</dbReference>
<comment type="caution">
    <text evidence="3">The sequence shown here is derived from an EMBL/GenBank/DDBJ whole genome shotgun (WGS) entry which is preliminary data.</text>
</comment>
<protein>
    <submittedName>
        <fullName evidence="3">Endonuclease/exonuclease/phosphatase family protein</fullName>
    </submittedName>
</protein>
<proteinExistence type="predicted"/>
<evidence type="ECO:0000313" key="3">
    <source>
        <dbReference type="EMBL" id="KXB60308.1"/>
    </source>
</evidence>
<keyword evidence="3" id="KW-0255">Endonuclease</keyword>
<dbReference type="InterPro" id="IPR051547">
    <property type="entry name" value="TDP2-like"/>
</dbReference>
<dbReference type="EMBL" id="LSDC01000057">
    <property type="protein sequence ID" value="KXB60308.1"/>
    <property type="molecule type" value="Genomic_DNA"/>
</dbReference>
<name>A0A133ZXY5_9BACL</name>
<dbReference type="SUPFAM" id="SSF56219">
    <property type="entry name" value="DNase I-like"/>
    <property type="match status" value="1"/>
</dbReference>
<dbReference type="Proteomes" id="UP000070355">
    <property type="component" value="Unassembled WGS sequence"/>
</dbReference>
<dbReference type="Pfam" id="PF03372">
    <property type="entry name" value="Exo_endo_phos"/>
    <property type="match status" value="1"/>
</dbReference>
<keyword evidence="3" id="KW-0269">Exonuclease</keyword>
<dbReference type="Gene3D" id="3.60.10.10">
    <property type="entry name" value="Endonuclease/exonuclease/phosphatase"/>
    <property type="match status" value="1"/>
</dbReference>
<dbReference type="InterPro" id="IPR036691">
    <property type="entry name" value="Endo/exonu/phosph_ase_sf"/>
</dbReference>
<accession>A0A133ZXY5</accession>
<reference evidence="4" key="1">
    <citation type="submission" date="2016-01" db="EMBL/GenBank/DDBJ databases">
        <authorList>
            <person name="Mitreva M."/>
            <person name="Pepin K.H."/>
            <person name="Mihindukulasuriya K.A."/>
            <person name="Fulton R."/>
            <person name="Fronick C."/>
            <person name="O'Laughlin M."/>
            <person name="Miner T."/>
            <person name="Herter B."/>
            <person name="Rosa B.A."/>
            <person name="Cordes M."/>
            <person name="Tomlinson C."/>
            <person name="Wollam A."/>
            <person name="Palsikar V.B."/>
            <person name="Mardis E.R."/>
            <person name="Wilson R.K."/>
        </authorList>
    </citation>
    <scope>NUCLEOTIDE SEQUENCE [LARGE SCALE GENOMIC DNA]</scope>
    <source>
        <strain evidence="4">DNF01167</strain>
    </source>
</reference>
<dbReference type="PATRIC" id="fig|1379.3.peg.787"/>
<feature type="domain" description="Endonuclease/exonuclease/phosphatase" evidence="2">
    <location>
        <begin position="34"/>
        <end position="268"/>
    </location>
</feature>
<dbReference type="GO" id="GO:0004519">
    <property type="term" value="F:endonuclease activity"/>
    <property type="evidence" value="ECO:0007669"/>
    <property type="project" value="UniProtKB-KW"/>
</dbReference>
<dbReference type="PANTHER" id="PTHR15822">
    <property type="entry name" value="TRAF AND TNF RECEPTOR-ASSOCIATED PROTEIN"/>
    <property type="match status" value="1"/>
</dbReference>
<dbReference type="AlphaFoldDB" id="A0A133ZXY5"/>
<keyword evidence="1" id="KW-0378">Hydrolase</keyword>
<evidence type="ECO:0000259" key="2">
    <source>
        <dbReference type="Pfam" id="PF03372"/>
    </source>
</evidence>
<gene>
    <name evidence="3" type="ORF">HMPREF3186_00805</name>
</gene>
<dbReference type="CDD" id="cd09079">
    <property type="entry name" value="RgfB-like"/>
    <property type="match status" value="1"/>
</dbReference>
<dbReference type="GO" id="GO:0004527">
    <property type="term" value="F:exonuclease activity"/>
    <property type="evidence" value="ECO:0007669"/>
    <property type="project" value="UniProtKB-KW"/>
</dbReference>
<evidence type="ECO:0000313" key="4">
    <source>
        <dbReference type="Proteomes" id="UP000070355"/>
    </source>
</evidence>
<evidence type="ECO:0000256" key="1">
    <source>
        <dbReference type="ARBA" id="ARBA00022801"/>
    </source>
</evidence>
<dbReference type="InterPro" id="IPR005135">
    <property type="entry name" value="Endo/exonuclease/phosphatase"/>
</dbReference>